<organism evidence="6 7">
    <name type="scientific">Tectimicrobiota bacterium</name>
    <dbReference type="NCBI Taxonomy" id="2528274"/>
    <lineage>
        <taxon>Bacteria</taxon>
        <taxon>Pseudomonadati</taxon>
        <taxon>Nitrospinota/Tectimicrobiota group</taxon>
        <taxon>Candidatus Tectimicrobiota</taxon>
    </lineage>
</organism>
<dbReference type="GO" id="GO:0005829">
    <property type="term" value="C:cytosol"/>
    <property type="evidence" value="ECO:0007669"/>
    <property type="project" value="TreeGrafter"/>
</dbReference>
<feature type="binding site" evidence="4">
    <location>
        <begin position="209"/>
        <end position="211"/>
    </location>
    <ligand>
        <name>substrate</name>
    </ligand>
</feature>
<evidence type="ECO:0000256" key="3">
    <source>
        <dbReference type="ARBA" id="ARBA00022726"/>
    </source>
</evidence>
<dbReference type="SUPFAM" id="SSF53167">
    <property type="entry name" value="Purine and uridine phosphorylases"/>
    <property type="match status" value="1"/>
</dbReference>
<sequence>MNAPRVGIIGGSGLYEMPGFTVAERRALSTPFGEPSDEYVVGSLGGREVVFLPRHGRGHRIMPSELNFRANLFGFKLLGVEWVISVSAVGSMKEGIAPGHIVIPDQFFDRTKGRPSTFFGRGLVVHTGFADPVCSDLCRVLVRAATEEGATVHDGGVYLCIEGPQFSTRAESRIFRQWGVDVIGMTNLPEARLAREAEICYATLALVTDYDCWHEGSEDVTVEMVIETLNKNVLLAQQIVGRAVGLISPDRTCACPHALKDAIITARDRIPADVRLELAPLLDKYLSH</sequence>
<dbReference type="InterPro" id="IPR010044">
    <property type="entry name" value="MTAP"/>
</dbReference>
<dbReference type="PANTHER" id="PTHR42679:SF2">
    <property type="entry name" value="S-METHYL-5'-THIOADENOSINE PHOSPHORYLASE"/>
    <property type="match status" value="1"/>
</dbReference>
<comment type="caution">
    <text evidence="6">The sequence shown here is derived from an EMBL/GenBank/DDBJ whole genome shotgun (WGS) entry which is preliminary data.</text>
</comment>
<comment type="catalytic activity">
    <reaction evidence="4">
        <text>S-methyl-5'-thioadenosine + phosphate = 5-(methylsulfanyl)-alpha-D-ribose 1-phosphate + adenine</text>
        <dbReference type="Rhea" id="RHEA:11852"/>
        <dbReference type="ChEBI" id="CHEBI:16708"/>
        <dbReference type="ChEBI" id="CHEBI:17509"/>
        <dbReference type="ChEBI" id="CHEBI:43474"/>
        <dbReference type="ChEBI" id="CHEBI:58533"/>
        <dbReference type="EC" id="2.4.2.28"/>
    </reaction>
</comment>
<dbReference type="PANTHER" id="PTHR42679">
    <property type="entry name" value="S-METHYL-5'-THIOADENOSINE PHOSPHORYLASE"/>
    <property type="match status" value="1"/>
</dbReference>
<keyword evidence="1 4" id="KW-0328">Glycosyltransferase</keyword>
<dbReference type="Gene3D" id="3.40.50.1580">
    <property type="entry name" value="Nucleoside phosphorylase domain"/>
    <property type="match status" value="1"/>
</dbReference>
<proteinExistence type="inferred from homology"/>
<accession>A0A932M1L5</accession>
<evidence type="ECO:0000256" key="2">
    <source>
        <dbReference type="ARBA" id="ARBA00022679"/>
    </source>
</evidence>
<keyword evidence="2 4" id="KW-0808">Transferase</keyword>
<feature type="site" description="Important for substrate specificity" evidence="4">
    <location>
        <position position="222"/>
    </location>
</feature>
<dbReference type="NCBIfam" id="TIGR01694">
    <property type="entry name" value="MTAP"/>
    <property type="match status" value="1"/>
</dbReference>
<comment type="function">
    <text evidence="4">Catalyzes the reversible phosphorylation of S-methyl-5'-thioadenosine (MTA) to adenine and 5-methylthioribose-1-phosphate. Involved in the breakdown of MTA, a major by-product of polyamine biosynthesis. Responsible for the first step in the methionine salvage pathway after MTA has been generated from S-adenosylmethionine. Has broad substrate specificity with 6-aminopurine nucleosides as preferred substrates.</text>
</comment>
<evidence type="ECO:0000313" key="6">
    <source>
        <dbReference type="EMBL" id="MBI3015967.1"/>
    </source>
</evidence>
<dbReference type="AlphaFoldDB" id="A0A932M1L5"/>
<feature type="domain" description="Nucleoside phosphorylase" evidence="5">
    <location>
        <begin position="5"/>
        <end position="243"/>
    </location>
</feature>
<protein>
    <recommendedName>
        <fullName evidence="4">S-methyl-5'-thioadenosine phosphorylase</fullName>
        <ecNumber evidence="4">2.4.2.28</ecNumber>
    </recommendedName>
    <alternativeName>
        <fullName evidence="4">5'-methylthioadenosine phosphorylase</fullName>
        <shortName evidence="4">MTA phosphorylase</shortName>
        <shortName evidence="4">MTAP</shortName>
    </alternativeName>
</protein>
<comment type="subunit">
    <text evidence="4">Homohexamer. Dimer of a homotrimer.</text>
</comment>
<dbReference type="HAMAP" id="MF_01963">
    <property type="entry name" value="MTAP"/>
    <property type="match status" value="1"/>
</dbReference>
<dbReference type="FunFam" id="3.40.50.1580:FF:000012">
    <property type="entry name" value="Probable 6-oxopurine nucleoside phosphorylase"/>
    <property type="match status" value="1"/>
</dbReference>
<gene>
    <name evidence="4 6" type="primary">mtnP</name>
    <name evidence="6" type="ORF">HYY65_13130</name>
</gene>
<keyword evidence="3 4" id="KW-0660">Purine salvage</keyword>
<evidence type="ECO:0000256" key="4">
    <source>
        <dbReference type="HAMAP-Rule" id="MF_01963"/>
    </source>
</evidence>
<comment type="similarity">
    <text evidence="4">Belongs to the PNP/MTAP phosphorylase family. MTAP subfamily.</text>
</comment>
<dbReference type="GO" id="GO:0019509">
    <property type="term" value="P:L-methionine salvage from methylthioadenosine"/>
    <property type="evidence" value="ECO:0007669"/>
    <property type="project" value="UniProtKB-UniRule"/>
</dbReference>
<dbReference type="Pfam" id="PF01048">
    <property type="entry name" value="PNP_UDP_1"/>
    <property type="match status" value="1"/>
</dbReference>
<dbReference type="GO" id="GO:0017061">
    <property type="term" value="F:S-methyl-5-thioadenosine phosphorylase activity"/>
    <property type="evidence" value="ECO:0007669"/>
    <property type="project" value="UniProtKB-UniRule"/>
</dbReference>
<feature type="binding site" evidence="4">
    <location>
        <position position="12"/>
    </location>
    <ligand>
        <name>phosphate</name>
        <dbReference type="ChEBI" id="CHEBI:43474"/>
    </ligand>
</feature>
<dbReference type="CDD" id="cd09010">
    <property type="entry name" value="MTAP_SsMTAPII_like_MTIP"/>
    <property type="match status" value="1"/>
</dbReference>
<evidence type="ECO:0000259" key="5">
    <source>
        <dbReference type="Pfam" id="PF01048"/>
    </source>
</evidence>
<comment type="pathway">
    <text evidence="4">Amino-acid biosynthesis; L-methionine biosynthesis via salvage pathway; S-methyl-5-thio-alpha-D-ribose 1-phosphate from S-methyl-5'-thioadenosine (phosphorylase route): step 1/1.</text>
</comment>
<reference evidence="6" key="1">
    <citation type="submission" date="2020-07" db="EMBL/GenBank/DDBJ databases">
        <title>Huge and variable diversity of episymbiotic CPR bacteria and DPANN archaea in groundwater ecosystems.</title>
        <authorList>
            <person name="He C.Y."/>
            <person name="Keren R."/>
            <person name="Whittaker M."/>
            <person name="Farag I.F."/>
            <person name="Doudna J."/>
            <person name="Cate J.H.D."/>
            <person name="Banfield J.F."/>
        </authorList>
    </citation>
    <scope>NUCLEOTIDE SEQUENCE</scope>
    <source>
        <strain evidence="6">NC_groundwater_717_Ag_S-0.2um_59_8</strain>
    </source>
</reference>
<evidence type="ECO:0000256" key="1">
    <source>
        <dbReference type="ARBA" id="ARBA00022676"/>
    </source>
</evidence>
<dbReference type="Proteomes" id="UP000741360">
    <property type="component" value="Unassembled WGS sequence"/>
</dbReference>
<feature type="binding site" evidence="4">
    <location>
        <begin position="54"/>
        <end position="55"/>
    </location>
    <ligand>
        <name>phosphate</name>
        <dbReference type="ChEBI" id="CHEBI:43474"/>
    </ligand>
</feature>
<feature type="binding site" evidence="4">
    <location>
        <position position="185"/>
    </location>
    <ligand>
        <name>substrate</name>
    </ligand>
</feature>
<dbReference type="EMBL" id="JACPSX010000252">
    <property type="protein sequence ID" value="MBI3015967.1"/>
    <property type="molecule type" value="Genomic_DNA"/>
</dbReference>
<name>A0A932M1L5_UNCTE</name>
<feature type="binding site" evidence="4">
    <location>
        <position position="186"/>
    </location>
    <ligand>
        <name>phosphate</name>
        <dbReference type="ChEBI" id="CHEBI:43474"/>
    </ligand>
</feature>
<dbReference type="InterPro" id="IPR000845">
    <property type="entry name" value="Nucleoside_phosphorylase_d"/>
</dbReference>
<feature type="binding site" evidence="4">
    <location>
        <begin position="87"/>
        <end position="88"/>
    </location>
    <ligand>
        <name>phosphate</name>
        <dbReference type="ChEBI" id="CHEBI:43474"/>
    </ligand>
</feature>
<evidence type="ECO:0000313" key="7">
    <source>
        <dbReference type="Proteomes" id="UP000741360"/>
    </source>
</evidence>
<dbReference type="EC" id="2.4.2.28" evidence="4"/>
<feature type="site" description="Important for substrate specificity" evidence="4">
    <location>
        <position position="167"/>
    </location>
</feature>
<dbReference type="GO" id="GO:0006166">
    <property type="term" value="P:purine ribonucleoside salvage"/>
    <property type="evidence" value="ECO:0007669"/>
    <property type="project" value="UniProtKB-KW"/>
</dbReference>
<dbReference type="InterPro" id="IPR035994">
    <property type="entry name" value="Nucleoside_phosphorylase_sf"/>
</dbReference>